<keyword evidence="6 11" id="KW-0418">Kinase</keyword>
<dbReference type="PANTHER" id="PTHR19443:SF16">
    <property type="entry name" value="HEXOKINASE TYPE 1-RELATED"/>
    <property type="match status" value="1"/>
</dbReference>
<dbReference type="GO" id="GO:0005524">
    <property type="term" value="F:ATP binding"/>
    <property type="evidence" value="ECO:0007669"/>
    <property type="project" value="UniProtKB-UniRule"/>
</dbReference>
<evidence type="ECO:0000256" key="11">
    <source>
        <dbReference type="RuleBase" id="RU362007"/>
    </source>
</evidence>
<dbReference type="Gene3D" id="3.40.367.20">
    <property type="match status" value="1"/>
</dbReference>
<reference evidence="14 15" key="1">
    <citation type="journal article" date="2019" name="Genome Biol. Evol.">
        <title>Insights into the evolution of the New World diploid cottons (Gossypium, subgenus Houzingenia) based on genome sequencing.</title>
        <authorList>
            <person name="Grover C.E."/>
            <person name="Arick M.A. 2nd"/>
            <person name="Thrash A."/>
            <person name="Conover J.L."/>
            <person name="Sanders W.S."/>
            <person name="Peterson D.G."/>
            <person name="Frelichowski J.E."/>
            <person name="Scheffler J.A."/>
            <person name="Scheffler B.E."/>
            <person name="Wendel J.F."/>
        </authorList>
    </citation>
    <scope>NUCLEOTIDE SEQUENCE [LARGE SCALE GENOMIC DNA]</scope>
    <source>
        <strain evidence="14">8</strain>
        <tissue evidence="14">Leaf</tissue>
    </source>
</reference>
<dbReference type="InterPro" id="IPR022673">
    <property type="entry name" value="Hexokinase_C"/>
</dbReference>
<dbReference type="GO" id="GO:0008865">
    <property type="term" value="F:fructokinase activity"/>
    <property type="evidence" value="ECO:0007669"/>
    <property type="project" value="TreeGrafter"/>
</dbReference>
<dbReference type="GO" id="GO:0006006">
    <property type="term" value="P:glucose metabolic process"/>
    <property type="evidence" value="ECO:0007669"/>
    <property type="project" value="TreeGrafter"/>
</dbReference>
<comment type="pathway">
    <text evidence="2">Carbohydrate metabolism; hexose metabolism.</text>
</comment>
<gene>
    <name evidence="14" type="ORF">Gotri_005511</name>
</gene>
<evidence type="ECO:0000256" key="6">
    <source>
        <dbReference type="ARBA" id="ARBA00022777"/>
    </source>
</evidence>
<dbReference type="EC" id="2.7.1.-" evidence="11"/>
<evidence type="ECO:0000256" key="7">
    <source>
        <dbReference type="ARBA" id="ARBA00022840"/>
    </source>
</evidence>
<sequence>DEKGLFYALDLGGTNFRVLRVHLGGKESRVVKQEFEEVSIPAHLMTGSSDELFDYIASALAKFVAMESDSQHVSPGRQRELGFTFSFPVGQDVVGELTKAIERAGLDMRVAALVNDTVGTLAGGRYNNPDVAAAVILGTGTNAAYVEHAHAIPKWHGLLPKSGEMVINMEWGNFRSSHLPLTEYDQALDAGSLNPGEQIFEKMISGMYLGEIVRRVLCKMAEEAAIFGDTVPPKLKIPFILRTPHTSAMHHDTSPDLKVVATKLKDILEISNTSLKLRKLIVEVCDIVATRGARLSAAGIVGILKKLGRDTVKDGEKQKSVVALDGGLYEHYTKFRTCMENTLWELLGEEASENIAVEHSMDGSGIGAALLAASHSQYIEVEEP</sequence>
<dbReference type="SUPFAM" id="SSF53067">
    <property type="entry name" value="Actin-like ATPase domain"/>
    <property type="match status" value="2"/>
</dbReference>
<dbReference type="UniPathway" id="UPA00242"/>
<dbReference type="GO" id="GO:0005739">
    <property type="term" value="C:mitochondrion"/>
    <property type="evidence" value="ECO:0007669"/>
    <property type="project" value="UniProtKB-ARBA"/>
</dbReference>
<comment type="pathway">
    <text evidence="1">Carbohydrate degradation; glycolysis; D-glyceraldehyde 3-phosphate and glycerone phosphate from D-glucose: step 1/4.</text>
</comment>
<dbReference type="CDD" id="cd24020">
    <property type="entry name" value="ASKHA_NBD_HK_plant"/>
    <property type="match status" value="1"/>
</dbReference>
<evidence type="ECO:0000256" key="10">
    <source>
        <dbReference type="ARBA" id="ARBA00047905"/>
    </source>
</evidence>
<dbReference type="Pfam" id="PF03727">
    <property type="entry name" value="Hexokinase_2"/>
    <property type="match status" value="1"/>
</dbReference>
<feature type="domain" description="Hexokinase N-terminal" evidence="12">
    <location>
        <begin position="1"/>
        <end position="91"/>
    </location>
</feature>
<dbReference type="GO" id="GO:0001678">
    <property type="term" value="P:intracellular glucose homeostasis"/>
    <property type="evidence" value="ECO:0007669"/>
    <property type="project" value="InterPro"/>
</dbReference>
<dbReference type="GO" id="GO:0006096">
    <property type="term" value="P:glycolytic process"/>
    <property type="evidence" value="ECO:0007669"/>
    <property type="project" value="UniProtKB-UniPathway"/>
</dbReference>
<proteinExistence type="inferred from homology"/>
<dbReference type="Proteomes" id="UP000593568">
    <property type="component" value="Unassembled WGS sequence"/>
</dbReference>
<evidence type="ECO:0000259" key="13">
    <source>
        <dbReference type="Pfam" id="PF03727"/>
    </source>
</evidence>
<comment type="caution">
    <text evidence="14">The sequence shown here is derived from an EMBL/GenBank/DDBJ whole genome shotgun (WGS) entry which is preliminary data.</text>
</comment>
<evidence type="ECO:0000256" key="9">
    <source>
        <dbReference type="ARBA" id="ARBA00044613"/>
    </source>
</evidence>
<keyword evidence="5 11" id="KW-0547">Nucleotide-binding</keyword>
<evidence type="ECO:0000256" key="5">
    <source>
        <dbReference type="ARBA" id="ARBA00022741"/>
    </source>
</evidence>
<comment type="catalytic activity">
    <reaction evidence="9">
        <text>a D-hexose + ATP = a D-hexose 6-phosphate + ADP + H(+)</text>
        <dbReference type="Rhea" id="RHEA:22740"/>
        <dbReference type="ChEBI" id="CHEBI:4194"/>
        <dbReference type="ChEBI" id="CHEBI:15378"/>
        <dbReference type="ChEBI" id="CHEBI:30616"/>
        <dbReference type="ChEBI" id="CHEBI:229467"/>
        <dbReference type="ChEBI" id="CHEBI:456216"/>
        <dbReference type="EC" id="2.7.1.1"/>
    </reaction>
    <physiologicalReaction direction="left-to-right" evidence="9">
        <dbReference type="Rhea" id="RHEA:22741"/>
    </physiologicalReaction>
</comment>
<dbReference type="PROSITE" id="PS51748">
    <property type="entry name" value="HEXOKINASE_2"/>
    <property type="match status" value="1"/>
</dbReference>
<dbReference type="PRINTS" id="PR00475">
    <property type="entry name" value="HEXOKINASE"/>
</dbReference>
<dbReference type="Pfam" id="PF00349">
    <property type="entry name" value="Hexokinase_1"/>
    <property type="match status" value="1"/>
</dbReference>
<comment type="catalytic activity">
    <reaction evidence="10">
        <text>D-fructose + ATP = D-fructose 6-phosphate + ADP + H(+)</text>
        <dbReference type="Rhea" id="RHEA:16125"/>
        <dbReference type="ChEBI" id="CHEBI:15378"/>
        <dbReference type="ChEBI" id="CHEBI:30616"/>
        <dbReference type="ChEBI" id="CHEBI:37721"/>
        <dbReference type="ChEBI" id="CHEBI:61527"/>
        <dbReference type="ChEBI" id="CHEBI:456216"/>
        <dbReference type="EC" id="2.7.1.1"/>
    </reaction>
    <physiologicalReaction direction="left-to-right" evidence="10">
        <dbReference type="Rhea" id="RHEA:16126"/>
    </physiologicalReaction>
</comment>
<dbReference type="GO" id="GO:0005829">
    <property type="term" value="C:cytosol"/>
    <property type="evidence" value="ECO:0007669"/>
    <property type="project" value="TreeGrafter"/>
</dbReference>
<keyword evidence="4 11" id="KW-0808">Transferase</keyword>
<evidence type="ECO:0000259" key="12">
    <source>
        <dbReference type="Pfam" id="PF00349"/>
    </source>
</evidence>
<feature type="non-terminal residue" evidence="14">
    <location>
        <position position="384"/>
    </location>
</feature>
<dbReference type="GO" id="GO:0004340">
    <property type="term" value="F:glucokinase activity"/>
    <property type="evidence" value="ECO:0007669"/>
    <property type="project" value="TreeGrafter"/>
</dbReference>
<evidence type="ECO:0000313" key="14">
    <source>
        <dbReference type="EMBL" id="MBA0777498.1"/>
    </source>
</evidence>
<evidence type="ECO:0000313" key="15">
    <source>
        <dbReference type="Proteomes" id="UP000593568"/>
    </source>
</evidence>
<dbReference type="UniPathway" id="UPA00109">
    <property type="reaction ID" value="UER00180"/>
</dbReference>
<evidence type="ECO:0000256" key="2">
    <source>
        <dbReference type="ARBA" id="ARBA00005028"/>
    </source>
</evidence>
<keyword evidence="15" id="KW-1185">Reference proteome</keyword>
<evidence type="ECO:0000256" key="4">
    <source>
        <dbReference type="ARBA" id="ARBA00022679"/>
    </source>
</evidence>
<keyword evidence="8 11" id="KW-0324">Glycolysis</keyword>
<feature type="domain" description="Hexokinase C-terminal" evidence="13">
    <location>
        <begin position="133"/>
        <end position="373"/>
    </location>
</feature>
<dbReference type="FunFam" id="3.40.367.20:FF:000003">
    <property type="entry name" value="Phosphotransferase"/>
    <property type="match status" value="1"/>
</dbReference>
<organism evidence="14 15">
    <name type="scientific">Gossypium trilobum</name>
    <dbReference type="NCBI Taxonomy" id="34281"/>
    <lineage>
        <taxon>Eukaryota</taxon>
        <taxon>Viridiplantae</taxon>
        <taxon>Streptophyta</taxon>
        <taxon>Embryophyta</taxon>
        <taxon>Tracheophyta</taxon>
        <taxon>Spermatophyta</taxon>
        <taxon>Magnoliopsida</taxon>
        <taxon>eudicotyledons</taxon>
        <taxon>Gunneridae</taxon>
        <taxon>Pentapetalae</taxon>
        <taxon>rosids</taxon>
        <taxon>malvids</taxon>
        <taxon>Malvales</taxon>
        <taxon>Malvaceae</taxon>
        <taxon>Malvoideae</taxon>
        <taxon>Gossypium</taxon>
    </lineage>
</organism>
<evidence type="ECO:0000256" key="3">
    <source>
        <dbReference type="ARBA" id="ARBA00009225"/>
    </source>
</evidence>
<dbReference type="InterPro" id="IPR001312">
    <property type="entry name" value="Hexokinase"/>
</dbReference>
<dbReference type="InterPro" id="IPR043129">
    <property type="entry name" value="ATPase_NBD"/>
</dbReference>
<name>A0A7J9EX98_9ROSI</name>
<dbReference type="PANTHER" id="PTHR19443">
    <property type="entry name" value="HEXOKINASE"/>
    <property type="match status" value="1"/>
</dbReference>
<accession>A0A7J9EX98</accession>
<dbReference type="EMBL" id="JABEZW010000010">
    <property type="protein sequence ID" value="MBA0777498.1"/>
    <property type="molecule type" value="Genomic_DNA"/>
</dbReference>
<comment type="similarity">
    <text evidence="3 11">Belongs to the hexokinase family.</text>
</comment>
<dbReference type="AlphaFoldDB" id="A0A7J9EX98"/>
<evidence type="ECO:0000256" key="1">
    <source>
        <dbReference type="ARBA" id="ARBA00004888"/>
    </source>
</evidence>
<dbReference type="Gene3D" id="3.30.420.40">
    <property type="match status" value="1"/>
</dbReference>
<protein>
    <recommendedName>
        <fullName evidence="11">Phosphotransferase</fullName>
        <ecNumber evidence="11">2.7.1.-</ecNumber>
    </recommendedName>
</protein>
<keyword evidence="7 11" id="KW-0067">ATP-binding</keyword>
<evidence type="ECO:0000256" key="8">
    <source>
        <dbReference type="ARBA" id="ARBA00023152"/>
    </source>
</evidence>
<dbReference type="InterPro" id="IPR022672">
    <property type="entry name" value="Hexokinase_N"/>
</dbReference>
<dbReference type="GO" id="GO:0005536">
    <property type="term" value="F:D-glucose binding"/>
    <property type="evidence" value="ECO:0007669"/>
    <property type="project" value="InterPro"/>
</dbReference>